<sequence length="167" mass="18142">MSGASPSFIPTEQPACHLPKFNLTLAPPHPSLLALTSFIPTEQPALSGRSPYSEACEVSRAAARSNAVMVEPLSPITRYRHYRNIVVRHEQQRSLGIALFGHCPGLSGCEAAVPRRTHHHGWVSSSLLPLPLAVRCRTIPHRPSAVVPTSIKGTGNARRSDRVRHGL</sequence>
<evidence type="ECO:0000313" key="2">
    <source>
        <dbReference type="EMBL" id="KAL1549550.1"/>
    </source>
</evidence>
<keyword evidence="3" id="KW-1185">Reference proteome</keyword>
<evidence type="ECO:0000313" key="3">
    <source>
        <dbReference type="Proteomes" id="UP001567538"/>
    </source>
</evidence>
<name>A0ABD1GZF0_SALDI</name>
<proteinExistence type="predicted"/>
<gene>
    <name evidence="2" type="ORF">AAHA92_17645</name>
</gene>
<protein>
    <submittedName>
        <fullName evidence="2">Uncharacterized protein</fullName>
    </submittedName>
</protein>
<reference evidence="2 3" key="1">
    <citation type="submission" date="2024-06" db="EMBL/GenBank/DDBJ databases">
        <title>A chromosome level genome sequence of Diviner's sage (Salvia divinorum).</title>
        <authorList>
            <person name="Ford S.A."/>
            <person name="Ro D.-K."/>
            <person name="Ness R.W."/>
            <person name="Phillips M.A."/>
        </authorList>
    </citation>
    <scope>NUCLEOTIDE SEQUENCE [LARGE SCALE GENOMIC DNA]</scope>
    <source>
        <strain evidence="2">SAF-2024a</strain>
        <tissue evidence="2">Leaf</tissue>
    </source>
</reference>
<organism evidence="2 3">
    <name type="scientific">Salvia divinorum</name>
    <name type="common">Maria pastora</name>
    <name type="synonym">Diviner's sage</name>
    <dbReference type="NCBI Taxonomy" id="28513"/>
    <lineage>
        <taxon>Eukaryota</taxon>
        <taxon>Viridiplantae</taxon>
        <taxon>Streptophyta</taxon>
        <taxon>Embryophyta</taxon>
        <taxon>Tracheophyta</taxon>
        <taxon>Spermatophyta</taxon>
        <taxon>Magnoliopsida</taxon>
        <taxon>eudicotyledons</taxon>
        <taxon>Gunneridae</taxon>
        <taxon>Pentapetalae</taxon>
        <taxon>asterids</taxon>
        <taxon>lamiids</taxon>
        <taxon>Lamiales</taxon>
        <taxon>Lamiaceae</taxon>
        <taxon>Nepetoideae</taxon>
        <taxon>Mentheae</taxon>
        <taxon>Salviinae</taxon>
        <taxon>Salvia</taxon>
        <taxon>Salvia subgen. Calosphace</taxon>
    </lineage>
</organism>
<feature type="region of interest" description="Disordered" evidence="1">
    <location>
        <begin position="145"/>
        <end position="167"/>
    </location>
</feature>
<dbReference type="EMBL" id="JBEAFC010000007">
    <property type="protein sequence ID" value="KAL1549550.1"/>
    <property type="molecule type" value="Genomic_DNA"/>
</dbReference>
<dbReference type="Proteomes" id="UP001567538">
    <property type="component" value="Unassembled WGS sequence"/>
</dbReference>
<dbReference type="AlphaFoldDB" id="A0ABD1GZF0"/>
<comment type="caution">
    <text evidence="2">The sequence shown here is derived from an EMBL/GenBank/DDBJ whole genome shotgun (WGS) entry which is preliminary data.</text>
</comment>
<accession>A0ABD1GZF0</accession>
<feature type="compositionally biased region" description="Basic and acidic residues" evidence="1">
    <location>
        <begin position="158"/>
        <end position="167"/>
    </location>
</feature>
<evidence type="ECO:0000256" key="1">
    <source>
        <dbReference type="SAM" id="MobiDB-lite"/>
    </source>
</evidence>